<feature type="compositionally biased region" description="Polar residues" evidence="7">
    <location>
        <begin position="250"/>
        <end position="259"/>
    </location>
</feature>
<evidence type="ECO:0000313" key="11">
    <source>
        <dbReference type="Proteomes" id="UP000286050"/>
    </source>
</evidence>
<evidence type="ECO:0000256" key="3">
    <source>
        <dbReference type="ARBA" id="ARBA00022475"/>
    </source>
</evidence>
<dbReference type="Pfam" id="PF03458">
    <property type="entry name" value="Gly_transporter"/>
    <property type="match status" value="2"/>
</dbReference>
<dbReference type="PANTHER" id="PTHR30506:SF3">
    <property type="entry name" value="UPF0126 INNER MEMBRANE PROTEIN YADS-RELATED"/>
    <property type="match status" value="1"/>
</dbReference>
<dbReference type="RefSeq" id="WP_118272189.1">
    <property type="nucleotide sequence ID" value="NZ_QSJI01000006.1"/>
</dbReference>
<dbReference type="Proteomes" id="UP000286050">
    <property type="component" value="Unassembled WGS sequence"/>
</dbReference>
<evidence type="ECO:0000259" key="9">
    <source>
        <dbReference type="Pfam" id="PF03458"/>
    </source>
</evidence>
<feature type="transmembrane region" description="Helical" evidence="8">
    <location>
        <begin position="170"/>
        <end position="187"/>
    </location>
</feature>
<comment type="caution">
    <text evidence="10">The sequence shown here is derived from an EMBL/GenBank/DDBJ whole genome shotgun (WGS) entry which is preliminary data.</text>
</comment>
<feature type="transmembrane region" description="Helical" evidence="8">
    <location>
        <begin position="111"/>
        <end position="128"/>
    </location>
</feature>
<reference evidence="10 11" key="1">
    <citation type="submission" date="2018-08" db="EMBL/GenBank/DDBJ databases">
        <title>A genome reference for cultivated species of the human gut microbiota.</title>
        <authorList>
            <person name="Zou Y."/>
            <person name="Xue W."/>
            <person name="Luo G."/>
        </authorList>
    </citation>
    <scope>NUCLEOTIDE SEQUENCE [LARGE SCALE GENOMIC DNA]</scope>
    <source>
        <strain evidence="10 11">AM30-5LB</strain>
    </source>
</reference>
<feature type="transmembrane region" description="Helical" evidence="8">
    <location>
        <begin position="134"/>
        <end position="158"/>
    </location>
</feature>
<evidence type="ECO:0000256" key="4">
    <source>
        <dbReference type="ARBA" id="ARBA00022692"/>
    </source>
</evidence>
<feature type="transmembrane region" description="Helical" evidence="8">
    <location>
        <begin position="193"/>
        <end position="212"/>
    </location>
</feature>
<gene>
    <name evidence="10" type="ORF">DW787_06765</name>
</gene>
<comment type="similarity">
    <text evidence="2">Belongs to the UPF0126 family.</text>
</comment>
<keyword evidence="3" id="KW-1003">Cell membrane</keyword>
<dbReference type="EMBL" id="QSJI01000006">
    <property type="protein sequence ID" value="RHD55067.1"/>
    <property type="molecule type" value="Genomic_DNA"/>
</dbReference>
<keyword evidence="5 8" id="KW-1133">Transmembrane helix</keyword>
<dbReference type="PANTHER" id="PTHR30506">
    <property type="entry name" value="INNER MEMBRANE PROTEIN"/>
    <property type="match status" value="1"/>
</dbReference>
<organism evidence="10 11">
    <name type="scientific">Collinsella intestinalis</name>
    <dbReference type="NCBI Taxonomy" id="147207"/>
    <lineage>
        <taxon>Bacteria</taxon>
        <taxon>Bacillati</taxon>
        <taxon>Actinomycetota</taxon>
        <taxon>Coriobacteriia</taxon>
        <taxon>Coriobacteriales</taxon>
        <taxon>Coriobacteriaceae</taxon>
        <taxon>Collinsella</taxon>
    </lineage>
</organism>
<proteinExistence type="inferred from homology"/>
<evidence type="ECO:0000256" key="5">
    <source>
        <dbReference type="ARBA" id="ARBA00022989"/>
    </source>
</evidence>
<evidence type="ECO:0000256" key="8">
    <source>
        <dbReference type="SAM" id="Phobius"/>
    </source>
</evidence>
<accession>A0A414FVA9</accession>
<evidence type="ECO:0000256" key="6">
    <source>
        <dbReference type="ARBA" id="ARBA00023136"/>
    </source>
</evidence>
<feature type="compositionally biased region" description="Basic residues" evidence="7">
    <location>
        <begin position="268"/>
        <end position="284"/>
    </location>
</feature>
<feature type="region of interest" description="Disordered" evidence="7">
    <location>
        <begin position="244"/>
        <end position="284"/>
    </location>
</feature>
<dbReference type="InterPro" id="IPR005115">
    <property type="entry name" value="Gly_transporter"/>
</dbReference>
<dbReference type="AlphaFoldDB" id="A0A414FVA9"/>
<dbReference type="GO" id="GO:0005886">
    <property type="term" value="C:plasma membrane"/>
    <property type="evidence" value="ECO:0007669"/>
    <property type="project" value="UniProtKB-SubCell"/>
</dbReference>
<keyword evidence="6 8" id="KW-0472">Membrane</keyword>
<feature type="transmembrane region" description="Helical" evidence="8">
    <location>
        <begin position="86"/>
        <end position="104"/>
    </location>
</feature>
<name>A0A414FVA9_9ACTN</name>
<feature type="transmembrane region" description="Helical" evidence="8">
    <location>
        <begin position="24"/>
        <end position="45"/>
    </location>
</feature>
<feature type="domain" description="Glycine transporter" evidence="9">
    <location>
        <begin position="28"/>
        <end position="101"/>
    </location>
</feature>
<protein>
    <submittedName>
        <fullName evidence="10">Trimeric intracellular cation channel family protein</fullName>
    </submittedName>
</protein>
<comment type="subcellular location">
    <subcellularLocation>
        <location evidence="1">Cell membrane</location>
        <topology evidence="1">Multi-pass membrane protein</topology>
    </subcellularLocation>
</comment>
<evidence type="ECO:0000256" key="1">
    <source>
        <dbReference type="ARBA" id="ARBA00004651"/>
    </source>
</evidence>
<feature type="transmembrane region" description="Helical" evidence="8">
    <location>
        <begin position="52"/>
        <end position="74"/>
    </location>
</feature>
<keyword evidence="4 8" id="KW-0812">Transmembrane</keyword>
<evidence type="ECO:0000313" key="10">
    <source>
        <dbReference type="EMBL" id="RHD55067.1"/>
    </source>
</evidence>
<evidence type="ECO:0000256" key="7">
    <source>
        <dbReference type="SAM" id="MobiDB-lite"/>
    </source>
</evidence>
<evidence type="ECO:0000256" key="2">
    <source>
        <dbReference type="ARBA" id="ARBA00008193"/>
    </source>
</evidence>
<sequence length="284" mass="30691">MFPAVLAVTQSAASASVIASESVAIPLAFELLAVVVAAATGALTARENKLDLVGAIGLAVLVSLGGGLIRDVILQEGNVYILRQPLALPVAVATAAAVFTFPVMVEKPDRLVAILDIFSVGLFAVMGADKTMLYGYPAITCVMMGFFTAVGGGLLRDVCLARVPYIFQRSNLYAIAAIAGALTYIVLVQCLDIWNIAAAVIGVAVTMAVRWWSIRYNIMSPTEVDLHKLPEPVKKVARPVVRPVRKAAQHVSTKTSQAAEQARLRKIERQHKRDRQRETHRHRR</sequence>
<feature type="domain" description="Glycine transporter" evidence="9">
    <location>
        <begin position="114"/>
        <end position="187"/>
    </location>
</feature>